<name>A0A9C6XBK7_FRAOC</name>
<dbReference type="SUPFAM" id="SSF48403">
    <property type="entry name" value="Ankyrin repeat"/>
    <property type="match status" value="1"/>
</dbReference>
<feature type="compositionally biased region" description="Polar residues" evidence="4">
    <location>
        <begin position="1"/>
        <end position="10"/>
    </location>
</feature>
<dbReference type="Proteomes" id="UP000504606">
    <property type="component" value="Unplaced"/>
</dbReference>
<dbReference type="AlphaFoldDB" id="A0A9C6XBK7"/>
<proteinExistence type="predicted"/>
<accession>A0A9C6XBK7</accession>
<dbReference type="Gene3D" id="1.25.40.20">
    <property type="entry name" value="Ankyrin repeat-containing domain"/>
    <property type="match status" value="1"/>
</dbReference>
<protein>
    <submittedName>
        <fullName evidence="6">Ankyrin homolog</fullName>
    </submittedName>
</protein>
<dbReference type="PRINTS" id="PR01415">
    <property type="entry name" value="ANKYRIN"/>
</dbReference>
<keyword evidence="2 3" id="KW-0040">ANK repeat</keyword>
<dbReference type="PANTHER" id="PTHR24201">
    <property type="entry name" value="ANK_REP_REGION DOMAIN-CONTAINING PROTEIN"/>
    <property type="match status" value="1"/>
</dbReference>
<dbReference type="Pfam" id="PF12796">
    <property type="entry name" value="Ank_2"/>
    <property type="match status" value="1"/>
</dbReference>
<dbReference type="OrthoDB" id="21416at2759"/>
<evidence type="ECO:0000256" key="2">
    <source>
        <dbReference type="ARBA" id="ARBA00023043"/>
    </source>
</evidence>
<dbReference type="GeneID" id="127748668"/>
<evidence type="ECO:0000313" key="5">
    <source>
        <dbReference type="Proteomes" id="UP000504606"/>
    </source>
</evidence>
<gene>
    <name evidence="6" type="primary">LOC127748668</name>
</gene>
<sequence length="203" mass="21492">MIGIGNTRTPGQGKLGKGTPNGRQDLPSQGQLRACSIGNISQSKFGIGKERPSIGRAPSVFILQKESPLDAHLHIAALQGDVDTLRRVLDSGRVHVDCKDRDGTTPLILAAANGHLDCVDELLEQGADPRARRTTGTTALFFAAQGGFVDIAQTLLDNGAQVDSASMVSNSGRDGAVVCGPRERGIQQDGFVFTDRFHYTAVV</sequence>
<feature type="non-terminal residue" evidence="6">
    <location>
        <position position="203"/>
    </location>
</feature>
<keyword evidence="1" id="KW-0677">Repeat</keyword>
<feature type="region of interest" description="Disordered" evidence="4">
    <location>
        <begin position="1"/>
        <end position="29"/>
    </location>
</feature>
<evidence type="ECO:0000313" key="6">
    <source>
        <dbReference type="RefSeq" id="XP_052133102.1"/>
    </source>
</evidence>
<dbReference type="InterPro" id="IPR050776">
    <property type="entry name" value="Ank_Repeat/CDKN_Inhibitor"/>
</dbReference>
<dbReference type="PROSITE" id="PS50297">
    <property type="entry name" value="ANK_REP_REGION"/>
    <property type="match status" value="2"/>
</dbReference>
<dbReference type="KEGG" id="foc:127748668"/>
<keyword evidence="5" id="KW-1185">Reference proteome</keyword>
<dbReference type="InterPro" id="IPR036770">
    <property type="entry name" value="Ankyrin_rpt-contain_sf"/>
</dbReference>
<evidence type="ECO:0000256" key="4">
    <source>
        <dbReference type="SAM" id="MobiDB-lite"/>
    </source>
</evidence>
<feature type="repeat" description="ANK" evidence="3">
    <location>
        <begin position="102"/>
        <end position="134"/>
    </location>
</feature>
<evidence type="ECO:0000256" key="3">
    <source>
        <dbReference type="PROSITE-ProRule" id="PRU00023"/>
    </source>
</evidence>
<dbReference type="SMART" id="SM00248">
    <property type="entry name" value="ANK"/>
    <property type="match status" value="3"/>
</dbReference>
<feature type="repeat" description="ANK" evidence="3">
    <location>
        <begin position="135"/>
        <end position="167"/>
    </location>
</feature>
<reference evidence="6" key="1">
    <citation type="submission" date="2025-08" db="UniProtKB">
        <authorList>
            <consortium name="RefSeq"/>
        </authorList>
    </citation>
    <scope>IDENTIFICATION</scope>
    <source>
        <tissue evidence="6">Whole organism</tissue>
    </source>
</reference>
<dbReference type="RefSeq" id="XP_052133102.1">
    <property type="nucleotide sequence ID" value="XM_052277142.1"/>
</dbReference>
<dbReference type="InterPro" id="IPR002110">
    <property type="entry name" value="Ankyrin_rpt"/>
</dbReference>
<dbReference type="PROSITE" id="PS50088">
    <property type="entry name" value="ANK_REPEAT"/>
    <property type="match status" value="2"/>
</dbReference>
<evidence type="ECO:0000256" key="1">
    <source>
        <dbReference type="ARBA" id="ARBA00022737"/>
    </source>
</evidence>
<organism evidence="5 6">
    <name type="scientific">Frankliniella occidentalis</name>
    <name type="common">Western flower thrips</name>
    <name type="synonym">Euthrips occidentalis</name>
    <dbReference type="NCBI Taxonomy" id="133901"/>
    <lineage>
        <taxon>Eukaryota</taxon>
        <taxon>Metazoa</taxon>
        <taxon>Ecdysozoa</taxon>
        <taxon>Arthropoda</taxon>
        <taxon>Hexapoda</taxon>
        <taxon>Insecta</taxon>
        <taxon>Pterygota</taxon>
        <taxon>Neoptera</taxon>
        <taxon>Paraneoptera</taxon>
        <taxon>Thysanoptera</taxon>
        <taxon>Terebrantia</taxon>
        <taxon>Thripoidea</taxon>
        <taxon>Thripidae</taxon>
        <taxon>Frankliniella</taxon>
    </lineage>
</organism>